<gene>
    <name evidence="1" type="ordered locus">Bsph_3781</name>
</gene>
<evidence type="ECO:0000313" key="2">
    <source>
        <dbReference type="Proteomes" id="UP000002164"/>
    </source>
</evidence>
<name>B1HTQ7_LYSSC</name>
<dbReference type="Proteomes" id="UP000002164">
    <property type="component" value="Chromosome"/>
</dbReference>
<sequence length="99" mass="11225">MEKKDHHIEMIQEGQMNIFEADYQKKEQEELKMVEQAMAKLSAELRVERVNPYVAAVGNFLMDFLEDNPSSAEKFLAEGKTIIGSMKEVRNASSKGASE</sequence>
<proteinExistence type="predicted"/>
<organism evidence="1 2">
    <name type="scientific">Lysinibacillus sphaericus (strain C3-41)</name>
    <dbReference type="NCBI Taxonomy" id="444177"/>
    <lineage>
        <taxon>Bacteria</taxon>
        <taxon>Bacillati</taxon>
        <taxon>Bacillota</taxon>
        <taxon>Bacilli</taxon>
        <taxon>Bacillales</taxon>
        <taxon>Bacillaceae</taxon>
        <taxon>Lysinibacillus</taxon>
    </lineage>
</organism>
<dbReference type="RefSeq" id="WP_012295312.1">
    <property type="nucleotide sequence ID" value="NC_010382.1"/>
</dbReference>
<dbReference type="EnsemblBacteria" id="ACA41261">
    <property type="protein sequence ID" value="ACA41261"/>
    <property type="gene ID" value="Bsph_3781"/>
</dbReference>
<dbReference type="KEGG" id="lsp:Bsph_3781"/>
<evidence type="ECO:0000313" key="1">
    <source>
        <dbReference type="EMBL" id="ACA41261.1"/>
    </source>
</evidence>
<reference evidence="1 2" key="1">
    <citation type="journal article" date="2008" name="J. Bacteriol.">
        <title>Complete genome sequence of the mosquitocidal bacterium Bacillus sphaericus C3-41 and comparison with those of closely related Bacillus species.</title>
        <authorList>
            <person name="Hu X."/>
            <person name="Fan W."/>
            <person name="Han B."/>
            <person name="Liu H."/>
            <person name="Zheng D."/>
            <person name="Li Q."/>
            <person name="Dong W."/>
            <person name="Yan J."/>
            <person name="Gao M."/>
            <person name="Berry C."/>
            <person name="Yuan Z."/>
        </authorList>
    </citation>
    <scope>NUCLEOTIDE SEQUENCE [LARGE SCALE GENOMIC DNA]</scope>
    <source>
        <strain evidence="1 2">C3-41</strain>
    </source>
</reference>
<accession>B1HTQ7</accession>
<dbReference type="EMBL" id="CP000817">
    <property type="protein sequence ID" value="ACA41261.1"/>
    <property type="molecule type" value="Genomic_DNA"/>
</dbReference>
<protein>
    <submittedName>
        <fullName evidence="1">Uncharacterized protein</fullName>
    </submittedName>
</protein>
<dbReference type="AlphaFoldDB" id="B1HTQ7"/>
<dbReference type="HOGENOM" id="CLU_2316924_0_0_9"/>